<organism evidence="1 2">
    <name type="scientific">Streptomyces bobili</name>
    <dbReference type="NCBI Taxonomy" id="67280"/>
    <lineage>
        <taxon>Bacteria</taxon>
        <taxon>Bacillati</taxon>
        <taxon>Actinomycetota</taxon>
        <taxon>Actinomycetes</taxon>
        <taxon>Kitasatosporales</taxon>
        <taxon>Streptomycetaceae</taxon>
        <taxon>Streptomyces</taxon>
    </lineage>
</organism>
<sequence length="79" mass="8103">MLDSGGTPVTGATVHLADGPAPFPDIAALTGQDGCFSFAVPVKGVYTVMCRAPNDTVWQVSASAVTAEPVRVEFHVGDV</sequence>
<reference evidence="1" key="1">
    <citation type="submission" date="2022-10" db="EMBL/GenBank/DDBJ databases">
        <title>The complete genomes of actinobacterial strains from the NBC collection.</title>
        <authorList>
            <person name="Joergensen T.S."/>
            <person name="Alvarez Arevalo M."/>
            <person name="Sterndorff E.B."/>
            <person name="Faurdal D."/>
            <person name="Vuksanovic O."/>
            <person name="Mourched A.-S."/>
            <person name="Charusanti P."/>
            <person name="Shaw S."/>
            <person name="Blin K."/>
            <person name="Weber T."/>
        </authorList>
    </citation>
    <scope>NUCLEOTIDE SEQUENCE</scope>
    <source>
        <strain evidence="1">NBC_00302</strain>
    </source>
</reference>
<dbReference type="InterPro" id="IPR008969">
    <property type="entry name" value="CarboxyPept-like_regulatory"/>
</dbReference>
<keyword evidence="2" id="KW-1185">Reference proteome</keyword>
<name>A0ABZ1QQR7_9ACTN</name>
<gene>
    <name evidence="1" type="ORF">OHT53_01385</name>
</gene>
<accession>A0ABZ1QQR7</accession>
<evidence type="ECO:0000313" key="1">
    <source>
        <dbReference type="EMBL" id="WUN84820.1"/>
    </source>
</evidence>
<dbReference type="RefSeq" id="WP_328733747.1">
    <property type="nucleotide sequence ID" value="NZ_CP108038.1"/>
</dbReference>
<dbReference type="Gene3D" id="2.60.40.1120">
    <property type="entry name" value="Carboxypeptidase-like, regulatory domain"/>
    <property type="match status" value="1"/>
</dbReference>
<evidence type="ECO:0000313" key="2">
    <source>
        <dbReference type="Proteomes" id="UP001432071"/>
    </source>
</evidence>
<proteinExistence type="predicted"/>
<dbReference type="Proteomes" id="UP001432071">
    <property type="component" value="Chromosome"/>
</dbReference>
<dbReference type="SUPFAM" id="SSF49464">
    <property type="entry name" value="Carboxypeptidase regulatory domain-like"/>
    <property type="match status" value="1"/>
</dbReference>
<dbReference type="GeneID" id="93759575"/>
<dbReference type="EMBL" id="CP108038">
    <property type="protein sequence ID" value="WUN84820.1"/>
    <property type="molecule type" value="Genomic_DNA"/>
</dbReference>
<protein>
    <submittedName>
        <fullName evidence="1">Carboxypeptidase-like regulatory domain-containing protein</fullName>
    </submittedName>
</protein>